<accession>A0A6A6Y3M2</accession>
<evidence type="ECO:0000313" key="2">
    <source>
        <dbReference type="EMBL" id="KAF2802624.1"/>
    </source>
</evidence>
<evidence type="ECO:0000259" key="1">
    <source>
        <dbReference type="Pfam" id="PF13843"/>
    </source>
</evidence>
<gene>
    <name evidence="2 4" type="ORF">BDZ99DRAFT_401295</name>
</gene>
<name>A0A6A6Y3M2_9PEZI</name>
<dbReference type="OrthoDB" id="3903104at2759"/>
<keyword evidence="3" id="KW-1185">Reference proteome</keyword>
<dbReference type="Proteomes" id="UP000504636">
    <property type="component" value="Unplaced"/>
</dbReference>
<sequence length="79" mass="9360">MPQDGFHSIFERIDELSKYLRVRSRMYWTPGPHLAVDETIQRFMGRASEIVNIPSKPTPEGFKIWVLANQGYVLDWLWH</sequence>
<protein>
    <submittedName>
        <fullName evidence="2 4">Pea pathogenicity protein</fullName>
    </submittedName>
</protein>
<feature type="domain" description="PiggyBac transposable element-derived protein" evidence="1">
    <location>
        <begin position="10"/>
        <end position="75"/>
    </location>
</feature>
<dbReference type="AlphaFoldDB" id="A0A6A6Y3M2"/>
<dbReference type="RefSeq" id="XP_033569588.1">
    <property type="nucleotide sequence ID" value="XM_033716217.1"/>
</dbReference>
<dbReference type="Pfam" id="PF13843">
    <property type="entry name" value="DDE_Tnp_1_7"/>
    <property type="match status" value="1"/>
</dbReference>
<dbReference type="GeneID" id="54457110"/>
<reference evidence="4" key="3">
    <citation type="submission" date="2025-04" db="UniProtKB">
        <authorList>
            <consortium name="RefSeq"/>
        </authorList>
    </citation>
    <scope>IDENTIFICATION</scope>
    <source>
        <strain evidence="4">CBS 304.34</strain>
    </source>
</reference>
<feature type="non-terminal residue" evidence="2">
    <location>
        <position position="79"/>
    </location>
</feature>
<reference evidence="4" key="2">
    <citation type="submission" date="2020-04" db="EMBL/GenBank/DDBJ databases">
        <authorList>
            <consortium name="NCBI Genome Project"/>
        </authorList>
    </citation>
    <scope>NUCLEOTIDE SEQUENCE</scope>
    <source>
        <strain evidence="4">CBS 304.34</strain>
    </source>
</reference>
<evidence type="ECO:0000313" key="3">
    <source>
        <dbReference type="Proteomes" id="UP000504636"/>
    </source>
</evidence>
<organism evidence="2">
    <name type="scientific">Mytilinidion resinicola</name>
    <dbReference type="NCBI Taxonomy" id="574789"/>
    <lineage>
        <taxon>Eukaryota</taxon>
        <taxon>Fungi</taxon>
        <taxon>Dikarya</taxon>
        <taxon>Ascomycota</taxon>
        <taxon>Pezizomycotina</taxon>
        <taxon>Dothideomycetes</taxon>
        <taxon>Pleosporomycetidae</taxon>
        <taxon>Mytilinidiales</taxon>
        <taxon>Mytilinidiaceae</taxon>
        <taxon>Mytilinidion</taxon>
    </lineage>
</organism>
<proteinExistence type="predicted"/>
<evidence type="ECO:0000313" key="4">
    <source>
        <dbReference type="RefSeq" id="XP_033569588.1"/>
    </source>
</evidence>
<dbReference type="EMBL" id="MU003722">
    <property type="protein sequence ID" value="KAF2802624.1"/>
    <property type="molecule type" value="Genomic_DNA"/>
</dbReference>
<reference evidence="2 4" key="1">
    <citation type="journal article" date="2020" name="Stud. Mycol.">
        <title>101 Dothideomycetes genomes: a test case for predicting lifestyles and emergence of pathogens.</title>
        <authorList>
            <person name="Haridas S."/>
            <person name="Albert R."/>
            <person name="Binder M."/>
            <person name="Bloem J."/>
            <person name="Labutti K."/>
            <person name="Salamov A."/>
            <person name="Andreopoulos B."/>
            <person name="Baker S."/>
            <person name="Barry K."/>
            <person name="Bills G."/>
            <person name="Bluhm B."/>
            <person name="Cannon C."/>
            <person name="Castanera R."/>
            <person name="Culley D."/>
            <person name="Daum C."/>
            <person name="Ezra D."/>
            <person name="Gonzalez J."/>
            <person name="Henrissat B."/>
            <person name="Kuo A."/>
            <person name="Liang C."/>
            <person name="Lipzen A."/>
            <person name="Lutzoni F."/>
            <person name="Magnuson J."/>
            <person name="Mondo S."/>
            <person name="Nolan M."/>
            <person name="Ohm R."/>
            <person name="Pangilinan J."/>
            <person name="Park H.-J."/>
            <person name="Ramirez L."/>
            <person name="Alfaro M."/>
            <person name="Sun H."/>
            <person name="Tritt A."/>
            <person name="Yoshinaga Y."/>
            <person name="Zwiers L.-H."/>
            <person name="Turgeon B."/>
            <person name="Goodwin S."/>
            <person name="Spatafora J."/>
            <person name="Crous P."/>
            <person name="Grigoriev I."/>
        </authorList>
    </citation>
    <scope>NUCLEOTIDE SEQUENCE</scope>
    <source>
        <strain evidence="2 4">CBS 304.34</strain>
    </source>
</reference>
<dbReference type="InterPro" id="IPR029526">
    <property type="entry name" value="PGBD"/>
</dbReference>